<dbReference type="InterPro" id="IPR013083">
    <property type="entry name" value="Znf_RING/FYVE/PHD"/>
</dbReference>
<dbReference type="PROSITE" id="PS00518">
    <property type="entry name" value="ZF_RING_1"/>
    <property type="match status" value="1"/>
</dbReference>
<evidence type="ECO:0000256" key="5">
    <source>
        <dbReference type="ARBA" id="ARBA00022723"/>
    </source>
</evidence>
<comment type="catalytic activity">
    <reaction evidence="1">
        <text>S-ubiquitinyl-[E2 ubiquitin-conjugating enzyme]-L-cysteine + [acceptor protein]-L-lysine = [E2 ubiquitin-conjugating enzyme]-L-cysteine + N(6)-ubiquitinyl-[acceptor protein]-L-lysine.</text>
        <dbReference type="EC" id="2.3.2.27"/>
    </reaction>
</comment>
<evidence type="ECO:0000256" key="7">
    <source>
        <dbReference type="ARBA" id="ARBA00022833"/>
    </source>
</evidence>
<evidence type="ECO:0000256" key="2">
    <source>
        <dbReference type="ARBA" id="ARBA00004906"/>
    </source>
</evidence>
<dbReference type="AlphaFoldDB" id="A0A3P6TFY1"/>
<dbReference type="GO" id="GO:0016567">
    <property type="term" value="P:protein ubiquitination"/>
    <property type="evidence" value="ECO:0007669"/>
    <property type="project" value="UniProtKB-UniPathway"/>
</dbReference>
<dbReference type="GO" id="GO:0000151">
    <property type="term" value="C:ubiquitin ligase complex"/>
    <property type="evidence" value="ECO:0007669"/>
    <property type="project" value="InterPro"/>
</dbReference>
<keyword evidence="12" id="KW-1185">Reference proteome</keyword>
<dbReference type="SMART" id="SM00184">
    <property type="entry name" value="RING"/>
    <property type="match status" value="1"/>
</dbReference>
<feature type="compositionally biased region" description="Low complexity" evidence="9">
    <location>
        <begin position="153"/>
        <end position="169"/>
    </location>
</feature>
<feature type="region of interest" description="Disordered" evidence="9">
    <location>
        <begin position="1"/>
        <end position="31"/>
    </location>
</feature>
<dbReference type="InterPro" id="IPR001841">
    <property type="entry name" value="Znf_RING"/>
</dbReference>
<feature type="region of interest" description="Disordered" evidence="9">
    <location>
        <begin position="144"/>
        <end position="250"/>
    </location>
</feature>
<dbReference type="UniPathway" id="UPA00143"/>
<evidence type="ECO:0000313" key="12">
    <source>
        <dbReference type="Proteomes" id="UP000277928"/>
    </source>
</evidence>
<dbReference type="EC" id="2.3.2.27" evidence="3"/>
<dbReference type="GO" id="GO:0003682">
    <property type="term" value="F:chromatin binding"/>
    <property type="evidence" value="ECO:0007669"/>
    <property type="project" value="TreeGrafter"/>
</dbReference>
<keyword evidence="7" id="KW-0862">Zinc</keyword>
<dbReference type="InterPro" id="IPR017907">
    <property type="entry name" value="Znf_RING_CS"/>
</dbReference>
<gene>
    <name evidence="11" type="ORF">NLS_LOCUS7952</name>
</gene>
<dbReference type="SUPFAM" id="SSF57850">
    <property type="entry name" value="RING/U-box"/>
    <property type="match status" value="1"/>
</dbReference>
<dbReference type="OrthoDB" id="337575at2759"/>
<proteinExistence type="predicted"/>
<keyword evidence="4" id="KW-0808">Transferase</keyword>
<dbReference type="Pfam" id="PF13923">
    <property type="entry name" value="zf-C3HC4_2"/>
    <property type="match status" value="1"/>
</dbReference>
<dbReference type="GO" id="GO:0061630">
    <property type="term" value="F:ubiquitin protein ligase activity"/>
    <property type="evidence" value="ECO:0007669"/>
    <property type="project" value="UniProtKB-EC"/>
</dbReference>
<reference evidence="11 12" key="1">
    <citation type="submission" date="2018-08" db="EMBL/GenBank/DDBJ databases">
        <authorList>
            <person name="Laetsch R D."/>
            <person name="Stevens L."/>
            <person name="Kumar S."/>
            <person name="Blaxter L. M."/>
        </authorList>
    </citation>
    <scope>NUCLEOTIDE SEQUENCE [LARGE SCALE GENOMIC DNA]</scope>
</reference>
<evidence type="ECO:0000256" key="9">
    <source>
        <dbReference type="SAM" id="MobiDB-lite"/>
    </source>
</evidence>
<organism evidence="11 12">
    <name type="scientific">Litomosoides sigmodontis</name>
    <name type="common">Filarial nematode worm</name>
    <dbReference type="NCBI Taxonomy" id="42156"/>
    <lineage>
        <taxon>Eukaryota</taxon>
        <taxon>Metazoa</taxon>
        <taxon>Ecdysozoa</taxon>
        <taxon>Nematoda</taxon>
        <taxon>Chromadorea</taxon>
        <taxon>Rhabditida</taxon>
        <taxon>Spirurina</taxon>
        <taxon>Spiruromorpha</taxon>
        <taxon>Filarioidea</taxon>
        <taxon>Onchocercidae</taxon>
        <taxon>Litomosoides</taxon>
    </lineage>
</organism>
<feature type="compositionally biased region" description="Basic and acidic residues" evidence="9">
    <location>
        <begin position="229"/>
        <end position="244"/>
    </location>
</feature>
<feature type="domain" description="RING-type" evidence="10">
    <location>
        <begin position="52"/>
        <end position="92"/>
    </location>
</feature>
<dbReference type="GO" id="GO:0031519">
    <property type="term" value="C:PcG protein complex"/>
    <property type="evidence" value="ECO:0007669"/>
    <property type="project" value="TreeGrafter"/>
</dbReference>
<evidence type="ECO:0000256" key="8">
    <source>
        <dbReference type="PROSITE-ProRule" id="PRU00175"/>
    </source>
</evidence>
<keyword evidence="5" id="KW-0479">Metal-binding</keyword>
<dbReference type="InterPro" id="IPR043540">
    <property type="entry name" value="RING1/RING2"/>
</dbReference>
<protein>
    <recommendedName>
        <fullName evidence="3">RING-type E3 ubiquitin transferase</fullName>
        <ecNumber evidence="3">2.3.2.27</ecNumber>
    </recommendedName>
</protein>
<dbReference type="PROSITE" id="PS50089">
    <property type="entry name" value="ZF_RING_2"/>
    <property type="match status" value="1"/>
</dbReference>
<feature type="compositionally biased region" description="Polar residues" evidence="9">
    <location>
        <begin position="218"/>
        <end position="228"/>
    </location>
</feature>
<evidence type="ECO:0000256" key="6">
    <source>
        <dbReference type="ARBA" id="ARBA00022771"/>
    </source>
</evidence>
<dbReference type="Gene3D" id="3.30.40.10">
    <property type="entry name" value="Zinc/RING finger domain, C3HC4 (zinc finger)"/>
    <property type="match status" value="1"/>
</dbReference>
<dbReference type="Proteomes" id="UP000277928">
    <property type="component" value="Unassembled WGS sequence"/>
</dbReference>
<dbReference type="Gene3D" id="3.10.20.90">
    <property type="entry name" value="Phosphatidylinositol 3-kinase Catalytic Subunit, Chain A, domain 1"/>
    <property type="match status" value="1"/>
</dbReference>
<dbReference type="PANTHER" id="PTHR46076:SF3">
    <property type="entry name" value="E3 UBIQUITIN-PROTEIN LIGASE RING1"/>
    <property type="match status" value="1"/>
</dbReference>
<evidence type="ECO:0000256" key="4">
    <source>
        <dbReference type="ARBA" id="ARBA00022679"/>
    </source>
</evidence>
<dbReference type="PANTHER" id="PTHR46076">
    <property type="entry name" value="E3 UBIQUITIN-PROTEIN LIGASE RING1 / RING 2 FAMILY MEMBER"/>
    <property type="match status" value="1"/>
</dbReference>
<name>A0A3P6TFY1_LITSI</name>
<evidence type="ECO:0000259" key="10">
    <source>
        <dbReference type="PROSITE" id="PS50089"/>
    </source>
</evidence>
<sequence length="562" mass="61776">MVSGRNDGLPASRHLTPSQSTSYDKSRKPHALRSGVDAKSVHFDWISKELECGICEKTIQNTMVVRNCMHRFCADCILQRIHTGSRKCPSCHKIIPKKTPLKSDTNFDAIINKFTLSVERRCVKRPITESSNLCFTKKRVNDKKPPIKRLTNSDSTAPSSSSERTPPRSTKSKYDLVTDLTSNTSLEIKPPLLPSTHSDTSDPPLTIDEGSSDDAYPNLQQPTTSSSAKGEKRSNVSDTNEKRIKPSRLVSNHCEATPVVVLQKSSSHERLNGVAVKNVQLNSKNERSTKCLNVYPSLGLSAPNTANQIDSNLSVTAISGISNGSLLHVNGNIKRAMNPKVADGLSLTPSLGSSIPLEDIVLISPRSSEYLLMSGKQRLSSGIESELVLNPDASVVNDDSLPIAAKHLRYIVTCPTTTVGHLCEYILQRIRVESRGEWGRKCTDSCLPKRVLLCPVKSDLALDDVLVVNETGEGQFTTINVGERNSDPKSASVFTINSPFTGLIVCGGVNNRYLEMYTSNTVIDMTYSEALDESITIEQLKTEYWANRKRPLKLIFKFAGKS</sequence>
<dbReference type="STRING" id="42156.A0A3P6TFY1"/>
<evidence type="ECO:0000256" key="1">
    <source>
        <dbReference type="ARBA" id="ARBA00000900"/>
    </source>
</evidence>
<dbReference type="EMBL" id="UYRX01000911">
    <property type="protein sequence ID" value="VDK87052.1"/>
    <property type="molecule type" value="Genomic_DNA"/>
</dbReference>
<accession>A0A3P6TFY1</accession>
<comment type="pathway">
    <text evidence="2">Protein modification; protein ubiquitination.</text>
</comment>
<keyword evidence="6 8" id="KW-0863">Zinc-finger</keyword>
<dbReference type="GO" id="GO:0008270">
    <property type="term" value="F:zinc ion binding"/>
    <property type="evidence" value="ECO:0007669"/>
    <property type="project" value="UniProtKB-KW"/>
</dbReference>
<evidence type="ECO:0000256" key="3">
    <source>
        <dbReference type="ARBA" id="ARBA00012483"/>
    </source>
</evidence>
<evidence type="ECO:0000313" key="11">
    <source>
        <dbReference type="EMBL" id="VDK87052.1"/>
    </source>
</evidence>
<dbReference type="OMA" id="RNCMHRF"/>